<name>A0ABM2Z5J2_GOSHI</name>
<reference evidence="2 3" key="2">
    <citation type="submission" date="2025-05" db="UniProtKB">
        <authorList>
            <consortium name="RefSeq"/>
        </authorList>
    </citation>
    <scope>IDENTIFICATION</scope>
</reference>
<dbReference type="Proteomes" id="UP000818029">
    <property type="component" value="Chromosome A11"/>
</dbReference>
<gene>
    <name evidence="2 3" type="primary">LOC107896629</name>
</gene>
<dbReference type="RefSeq" id="XP_040937426.1">
    <property type="nucleotide sequence ID" value="XM_041081492.1"/>
</dbReference>
<protein>
    <submittedName>
        <fullName evidence="2 3">Uncharacterized protein isoform X1</fullName>
    </submittedName>
</protein>
<evidence type="ECO:0000313" key="3">
    <source>
        <dbReference type="RefSeq" id="XP_040937427.1"/>
    </source>
</evidence>
<evidence type="ECO:0000313" key="1">
    <source>
        <dbReference type="Proteomes" id="UP000818029"/>
    </source>
</evidence>
<keyword evidence="1" id="KW-1185">Reference proteome</keyword>
<dbReference type="RefSeq" id="XP_040937427.1">
    <property type="nucleotide sequence ID" value="XM_041081493.1"/>
</dbReference>
<organism evidence="1 3">
    <name type="scientific">Gossypium hirsutum</name>
    <name type="common">Upland cotton</name>
    <name type="synonym">Gossypium mexicanum</name>
    <dbReference type="NCBI Taxonomy" id="3635"/>
    <lineage>
        <taxon>Eukaryota</taxon>
        <taxon>Viridiplantae</taxon>
        <taxon>Streptophyta</taxon>
        <taxon>Embryophyta</taxon>
        <taxon>Tracheophyta</taxon>
        <taxon>Spermatophyta</taxon>
        <taxon>Magnoliopsida</taxon>
        <taxon>eudicotyledons</taxon>
        <taxon>Gunneridae</taxon>
        <taxon>Pentapetalae</taxon>
        <taxon>rosids</taxon>
        <taxon>malvids</taxon>
        <taxon>Malvales</taxon>
        <taxon>Malvaceae</taxon>
        <taxon>Malvoideae</taxon>
        <taxon>Gossypium</taxon>
    </lineage>
</organism>
<reference evidence="1" key="1">
    <citation type="journal article" date="2020" name="Nat. Genet.">
        <title>Genomic diversifications of five Gossypium allopolyploid species and their impact on cotton improvement.</title>
        <authorList>
            <person name="Chen Z.J."/>
            <person name="Sreedasyam A."/>
            <person name="Ando A."/>
            <person name="Song Q."/>
            <person name="De Santiago L.M."/>
            <person name="Hulse-Kemp A.M."/>
            <person name="Ding M."/>
            <person name="Ye W."/>
            <person name="Kirkbride R.C."/>
            <person name="Jenkins J."/>
            <person name="Plott C."/>
            <person name="Lovell J."/>
            <person name="Lin Y.M."/>
            <person name="Vaughn R."/>
            <person name="Liu B."/>
            <person name="Simpson S."/>
            <person name="Scheffler B.E."/>
            <person name="Wen L."/>
            <person name="Saski C.A."/>
            <person name="Grover C.E."/>
            <person name="Hu G."/>
            <person name="Conover J.L."/>
            <person name="Carlson J.W."/>
            <person name="Shu S."/>
            <person name="Boston L.B."/>
            <person name="Williams M."/>
            <person name="Peterson D.G."/>
            <person name="McGee K."/>
            <person name="Jones D.C."/>
            <person name="Wendel J.F."/>
            <person name="Stelly D.M."/>
            <person name="Grimwood J."/>
            <person name="Schmutz J."/>
        </authorList>
    </citation>
    <scope>NUCLEOTIDE SEQUENCE [LARGE SCALE GENOMIC DNA]</scope>
    <source>
        <strain evidence="1">cv. TM-1</strain>
    </source>
</reference>
<dbReference type="GeneID" id="107896629"/>
<accession>A0ABM2Z5J2</accession>
<evidence type="ECO:0000313" key="2">
    <source>
        <dbReference type="RefSeq" id="XP_040937426.1"/>
    </source>
</evidence>
<sequence length="181" mass="19604">MCCFVCLSGCLSGCMLKNYVRPSPSTTRSRKPISSSKMIACRYAFASAVVGSPVFPKGTSGCILFTKGIDNIASACSTSSVGSQVSFQIFVDSPFPILHPVPSSSKLRAFQMLFQVKDGLPLILLAVKKFDETLECNFGFITDHQLLCHFSSLSSLIPRYEAASFLNPAGLQYPISTTIHQ</sequence>
<proteinExistence type="predicted"/>